<accession>A0A9D1PDP9</accession>
<protein>
    <recommendedName>
        <fullName evidence="1">Uroporphyrinogen decarboxylase (URO-D) domain-containing protein</fullName>
    </recommendedName>
</protein>
<dbReference type="Pfam" id="PF01208">
    <property type="entry name" value="URO-D"/>
    <property type="match status" value="1"/>
</dbReference>
<dbReference type="SUPFAM" id="SSF51726">
    <property type="entry name" value="UROD/MetE-like"/>
    <property type="match status" value="1"/>
</dbReference>
<dbReference type="EMBL" id="DXIQ01000029">
    <property type="protein sequence ID" value="HIV38348.1"/>
    <property type="molecule type" value="Genomic_DNA"/>
</dbReference>
<dbReference type="GO" id="GO:0006779">
    <property type="term" value="P:porphyrin-containing compound biosynthetic process"/>
    <property type="evidence" value="ECO:0007669"/>
    <property type="project" value="InterPro"/>
</dbReference>
<evidence type="ECO:0000259" key="1">
    <source>
        <dbReference type="Pfam" id="PF01208"/>
    </source>
</evidence>
<evidence type="ECO:0000313" key="3">
    <source>
        <dbReference type="Proteomes" id="UP000886814"/>
    </source>
</evidence>
<dbReference type="Gene3D" id="3.20.20.210">
    <property type="match status" value="1"/>
</dbReference>
<feature type="domain" description="Uroporphyrinogen decarboxylase (URO-D)" evidence="1">
    <location>
        <begin position="191"/>
        <end position="355"/>
    </location>
</feature>
<proteinExistence type="predicted"/>
<reference evidence="2" key="1">
    <citation type="journal article" date="2021" name="PeerJ">
        <title>Extensive microbial diversity within the chicken gut microbiome revealed by metagenomics and culture.</title>
        <authorList>
            <person name="Gilroy R."/>
            <person name="Ravi A."/>
            <person name="Getino M."/>
            <person name="Pursley I."/>
            <person name="Horton D.L."/>
            <person name="Alikhan N.F."/>
            <person name="Baker D."/>
            <person name="Gharbi K."/>
            <person name="Hall N."/>
            <person name="Watson M."/>
            <person name="Adriaenssens E.M."/>
            <person name="Foster-Nyarko E."/>
            <person name="Jarju S."/>
            <person name="Secka A."/>
            <person name="Antonio M."/>
            <person name="Oren A."/>
            <person name="Chaudhuri R.R."/>
            <person name="La Ragione R."/>
            <person name="Hildebrand F."/>
            <person name="Pallen M.J."/>
        </authorList>
    </citation>
    <scope>NUCLEOTIDE SEQUENCE</scope>
    <source>
        <strain evidence="2">CHK195-9823</strain>
    </source>
</reference>
<organism evidence="2 3">
    <name type="scientific">Candidatus Blautia stercorigallinarum</name>
    <dbReference type="NCBI Taxonomy" id="2838501"/>
    <lineage>
        <taxon>Bacteria</taxon>
        <taxon>Bacillati</taxon>
        <taxon>Bacillota</taxon>
        <taxon>Clostridia</taxon>
        <taxon>Lachnospirales</taxon>
        <taxon>Lachnospiraceae</taxon>
        <taxon>Blautia</taxon>
    </lineage>
</organism>
<evidence type="ECO:0000313" key="2">
    <source>
        <dbReference type="EMBL" id="HIV38348.1"/>
    </source>
</evidence>
<sequence length="382" mass="43732">MSDNELLNKKRSNLMKALKREGADYVPTMMASSCAEVAWTGQKVTDIIDDPDKYVKAMTDVFDVMWADGNTFSGTLFTPKIEEVLEPLQNKFGPDGVTPEHVQMPMMERDEYDQFIEDPNRFVSEVRVPRKYPKLYEDREYAKKVLKTVAEDKFYSLGVLMGKQSQVLSEKYGITDIADFSKVFSNPVDTLFDYCRGFKGTLTDLRRQPDKVKAACDKLWEVYNLPRMSGPVDEFPYACHMTHIAPYLSPKQFEELYWPYEKKWIERAAAAGSKVWIMLEGSWEKVWHHFLEVPKDSCILHIDDDDICKAKKELGDHQIIEGGLKVAAVRTQSIDKIKDDIKHVIDVCAPGDGFLFCTDKAWIAAAHKVFKPLEIQGKGELD</sequence>
<dbReference type="InterPro" id="IPR038071">
    <property type="entry name" value="UROD/MetE-like_sf"/>
</dbReference>
<dbReference type="AlphaFoldDB" id="A0A9D1PDP9"/>
<reference evidence="2" key="2">
    <citation type="submission" date="2021-04" db="EMBL/GenBank/DDBJ databases">
        <authorList>
            <person name="Gilroy R."/>
        </authorList>
    </citation>
    <scope>NUCLEOTIDE SEQUENCE</scope>
    <source>
        <strain evidence="2">CHK195-9823</strain>
    </source>
</reference>
<dbReference type="InterPro" id="IPR000257">
    <property type="entry name" value="Uroporphyrinogen_deCOase"/>
</dbReference>
<comment type="caution">
    <text evidence="2">The sequence shown here is derived from an EMBL/GenBank/DDBJ whole genome shotgun (WGS) entry which is preliminary data.</text>
</comment>
<dbReference type="GO" id="GO:0004853">
    <property type="term" value="F:uroporphyrinogen decarboxylase activity"/>
    <property type="evidence" value="ECO:0007669"/>
    <property type="project" value="InterPro"/>
</dbReference>
<gene>
    <name evidence="2" type="ORF">H9747_05015</name>
</gene>
<name>A0A9D1PDP9_9FIRM</name>
<dbReference type="Proteomes" id="UP000886814">
    <property type="component" value="Unassembled WGS sequence"/>
</dbReference>